<evidence type="ECO:0000313" key="1">
    <source>
        <dbReference type="EMBL" id="MFC5423645.1"/>
    </source>
</evidence>
<keyword evidence="2" id="KW-1185">Reference proteome</keyword>
<gene>
    <name evidence="1" type="ORF">ACFPOB_29350</name>
</gene>
<name>A0ABW0J1L7_9HYPH</name>
<organism evidence="1 2">
    <name type="scientific">Bosea eneae</name>
    <dbReference type="NCBI Taxonomy" id="151454"/>
    <lineage>
        <taxon>Bacteria</taxon>
        <taxon>Pseudomonadati</taxon>
        <taxon>Pseudomonadota</taxon>
        <taxon>Alphaproteobacteria</taxon>
        <taxon>Hyphomicrobiales</taxon>
        <taxon>Boseaceae</taxon>
        <taxon>Bosea</taxon>
    </lineage>
</organism>
<reference evidence="2" key="1">
    <citation type="journal article" date="2019" name="Int. J. Syst. Evol. Microbiol.">
        <title>The Global Catalogue of Microorganisms (GCM) 10K type strain sequencing project: providing services to taxonomists for standard genome sequencing and annotation.</title>
        <authorList>
            <consortium name="The Broad Institute Genomics Platform"/>
            <consortium name="The Broad Institute Genome Sequencing Center for Infectious Disease"/>
            <person name="Wu L."/>
            <person name="Ma J."/>
        </authorList>
    </citation>
    <scope>NUCLEOTIDE SEQUENCE [LARGE SCALE GENOMIC DNA]</scope>
    <source>
        <strain evidence="2">NCAIM B.01391</strain>
    </source>
</reference>
<dbReference type="RefSeq" id="WP_377801717.1">
    <property type="nucleotide sequence ID" value="NZ_JBHSLW010000091.1"/>
</dbReference>
<protein>
    <submittedName>
        <fullName evidence="1">Uncharacterized protein</fullName>
    </submittedName>
</protein>
<dbReference type="EMBL" id="JBHSLW010000091">
    <property type="protein sequence ID" value="MFC5423645.1"/>
    <property type="molecule type" value="Genomic_DNA"/>
</dbReference>
<evidence type="ECO:0000313" key="2">
    <source>
        <dbReference type="Proteomes" id="UP001596053"/>
    </source>
</evidence>
<accession>A0ABW0J1L7</accession>
<comment type="caution">
    <text evidence="1">The sequence shown here is derived from an EMBL/GenBank/DDBJ whole genome shotgun (WGS) entry which is preliminary data.</text>
</comment>
<proteinExistence type="predicted"/>
<dbReference type="Proteomes" id="UP001596053">
    <property type="component" value="Unassembled WGS sequence"/>
</dbReference>
<sequence length="187" mass="20778">MVRQKTGDETAQAGSTDHAEHPSVMGLVFNLRPGEVETYVSDFPRFLRVRPNENYDLLLDESILIDPSSMSVAVPRGRGTARKLGERTVLCSPESTPGPDRLFYQCATKLPFRGRQVILVWRDRPRLATEVKTAAEAASTFLAARLIEDRRSQLERRQNEGLQSVRRTRSRPSAAGNLVSIAPCVSG</sequence>